<evidence type="ECO:0000256" key="1">
    <source>
        <dbReference type="ARBA" id="ARBA00010617"/>
    </source>
</evidence>
<dbReference type="EMBL" id="BAABAT010000013">
    <property type="protein sequence ID" value="GAA4252616.1"/>
    <property type="molecule type" value="Genomic_DNA"/>
</dbReference>
<accession>A0ABP8DCK6</accession>
<dbReference type="Proteomes" id="UP001500620">
    <property type="component" value="Unassembled WGS sequence"/>
</dbReference>
<organism evidence="2 3">
    <name type="scientific">Dactylosporangium darangshiense</name>
    <dbReference type="NCBI Taxonomy" id="579108"/>
    <lineage>
        <taxon>Bacteria</taxon>
        <taxon>Bacillati</taxon>
        <taxon>Actinomycetota</taxon>
        <taxon>Actinomycetes</taxon>
        <taxon>Micromonosporales</taxon>
        <taxon>Micromonosporaceae</taxon>
        <taxon>Dactylosporangium</taxon>
    </lineage>
</organism>
<name>A0ABP8DCK6_9ACTN</name>
<dbReference type="Pfam" id="PF00067">
    <property type="entry name" value="p450"/>
    <property type="match status" value="1"/>
</dbReference>
<sequence>MTVIAGRPLGLFHLQLPEVIADPVGFYAELLDAGPVVDPLTGAWLVARHHDVQLLLTHPASSVRMDHAGALARFPGAGLRTAFDALDLHVSFADPPEHGRLRRALAEPVQVRHVRTGLAAAIDQAVTTTFDDLPPARPGTHAGRVDVVAAIAARVPIAVTAHLLGMDDVDLATVRRWSLAWGDVVAAPGHVPTTGRAEVLQAVDELVTYLRDLVTRHEQQPGGTMVDHLVSLIHTGVLSRDEVIANLMMITTAGSETTTNLISAVIMSLADDADLWSLVRREPNLIGEMIEELGRLHPPTQYTARRMTERVVLASGAVIPAGATVVLMLAAANRDPVAFPAPHEIRLDRTGVRPLTYGHGPHHCFGAPLAQFEAHRTVLELATRYRLLAPLPGRAWRHNANLRGLSRLPVQLTAATPAGVR</sequence>
<comment type="caution">
    <text evidence="2">The sequence shown here is derived from an EMBL/GenBank/DDBJ whole genome shotgun (WGS) entry which is preliminary data.</text>
</comment>
<protein>
    <submittedName>
        <fullName evidence="2">Cytochrome P450</fullName>
    </submittedName>
</protein>
<dbReference type="PANTHER" id="PTHR46696">
    <property type="entry name" value="P450, PUTATIVE (EUROFUNG)-RELATED"/>
    <property type="match status" value="1"/>
</dbReference>
<dbReference type="SUPFAM" id="SSF48264">
    <property type="entry name" value="Cytochrome P450"/>
    <property type="match status" value="1"/>
</dbReference>
<dbReference type="PANTHER" id="PTHR46696:SF1">
    <property type="entry name" value="CYTOCHROME P450 YJIB-RELATED"/>
    <property type="match status" value="1"/>
</dbReference>
<evidence type="ECO:0000313" key="3">
    <source>
        <dbReference type="Proteomes" id="UP001500620"/>
    </source>
</evidence>
<dbReference type="InterPro" id="IPR002397">
    <property type="entry name" value="Cyt_P450_B"/>
</dbReference>
<reference evidence="3" key="1">
    <citation type="journal article" date="2019" name="Int. J. Syst. Evol. Microbiol.">
        <title>The Global Catalogue of Microorganisms (GCM) 10K type strain sequencing project: providing services to taxonomists for standard genome sequencing and annotation.</title>
        <authorList>
            <consortium name="The Broad Institute Genomics Platform"/>
            <consortium name="The Broad Institute Genome Sequencing Center for Infectious Disease"/>
            <person name="Wu L."/>
            <person name="Ma J."/>
        </authorList>
    </citation>
    <scope>NUCLEOTIDE SEQUENCE [LARGE SCALE GENOMIC DNA]</scope>
    <source>
        <strain evidence="3">JCM 17441</strain>
    </source>
</reference>
<keyword evidence="3" id="KW-1185">Reference proteome</keyword>
<comment type="similarity">
    <text evidence="1">Belongs to the cytochrome P450 family.</text>
</comment>
<proteinExistence type="inferred from homology"/>
<gene>
    <name evidence="2" type="ORF">GCM10022255_050150</name>
</gene>
<dbReference type="Gene3D" id="1.10.630.10">
    <property type="entry name" value="Cytochrome P450"/>
    <property type="match status" value="1"/>
</dbReference>
<dbReference type="PRINTS" id="PR00385">
    <property type="entry name" value="P450"/>
</dbReference>
<dbReference type="InterPro" id="IPR036396">
    <property type="entry name" value="Cyt_P450_sf"/>
</dbReference>
<dbReference type="RefSeq" id="WP_345129616.1">
    <property type="nucleotide sequence ID" value="NZ_BAABAT010000013.1"/>
</dbReference>
<dbReference type="InterPro" id="IPR001128">
    <property type="entry name" value="Cyt_P450"/>
</dbReference>
<dbReference type="PRINTS" id="PR00359">
    <property type="entry name" value="BP450"/>
</dbReference>
<evidence type="ECO:0000313" key="2">
    <source>
        <dbReference type="EMBL" id="GAA4252616.1"/>
    </source>
</evidence>